<sequence>MHSGDSAIVKANERGEVQNIEVFEEDGMIELKDLTGWREKQMLQLQTPELETPIQEEVKDFPEMLIGELVMSDEEEEEDDMTPTTTDDSLLDDSPDNSWASININPDGSIDLDLSEGETDNIEDIISLLSESSTSSIPPNMGRYIHSTTDNTKCKFASPVLLRKSDRSVVLTPITRDFDGGLSEGSKNCKSTSKESYVATVDTCNSNSPKRPSTPFRPKSNPILSRHNSTCEQIIPTNGSPKVSRISKLKMSKAIRSYPASKPAEDDDNQYIDATRRRSKFRLPPPRKRSPVRNPYQVLPASCKRRSSGRMDGHHTKGTQTLPEPMPAQCYSGQVELIVGNKLKCSRCSYQCAAADQGVFYCDSCVEVQRVQNAFVLEIFTDQATSGDSQREQSTCYGIRIGAGLLPVIVMFVSLIVCSIVLLSDSVMSNMCGS</sequence>
<dbReference type="AlphaFoldDB" id="T1J3C4"/>
<evidence type="ECO:0000256" key="1">
    <source>
        <dbReference type="SAM" id="MobiDB-lite"/>
    </source>
</evidence>
<protein>
    <submittedName>
        <fullName evidence="3">Uncharacterized protein</fullName>
    </submittedName>
</protein>
<keyword evidence="2" id="KW-0812">Transmembrane</keyword>
<name>T1J3C4_STRMM</name>
<organism evidence="3 4">
    <name type="scientific">Strigamia maritima</name>
    <name type="common">European centipede</name>
    <name type="synonym">Geophilus maritimus</name>
    <dbReference type="NCBI Taxonomy" id="126957"/>
    <lineage>
        <taxon>Eukaryota</taxon>
        <taxon>Metazoa</taxon>
        <taxon>Ecdysozoa</taxon>
        <taxon>Arthropoda</taxon>
        <taxon>Myriapoda</taxon>
        <taxon>Chilopoda</taxon>
        <taxon>Pleurostigmophora</taxon>
        <taxon>Geophilomorpha</taxon>
        <taxon>Linotaeniidae</taxon>
        <taxon>Strigamia</taxon>
    </lineage>
</organism>
<proteinExistence type="predicted"/>
<evidence type="ECO:0000313" key="4">
    <source>
        <dbReference type="Proteomes" id="UP000014500"/>
    </source>
</evidence>
<feature type="region of interest" description="Disordered" evidence="1">
    <location>
        <begin position="72"/>
        <end position="104"/>
    </location>
</feature>
<feature type="compositionally biased region" description="Acidic residues" evidence="1">
    <location>
        <begin position="72"/>
        <end position="81"/>
    </location>
</feature>
<feature type="compositionally biased region" description="Polar residues" evidence="1">
    <location>
        <begin position="202"/>
        <end position="211"/>
    </location>
</feature>
<evidence type="ECO:0000313" key="3">
    <source>
        <dbReference type="EnsemblMetazoa" id="SMAR008088-PA"/>
    </source>
</evidence>
<evidence type="ECO:0000256" key="2">
    <source>
        <dbReference type="SAM" id="Phobius"/>
    </source>
</evidence>
<keyword evidence="2" id="KW-1133">Transmembrane helix</keyword>
<keyword evidence="4" id="KW-1185">Reference proteome</keyword>
<feature type="region of interest" description="Disordered" evidence="1">
    <location>
        <begin position="202"/>
        <end position="225"/>
    </location>
</feature>
<keyword evidence="2" id="KW-0472">Membrane</keyword>
<dbReference type="Proteomes" id="UP000014500">
    <property type="component" value="Unassembled WGS sequence"/>
</dbReference>
<dbReference type="HOGENOM" id="CLU_632115_0_0_1"/>
<reference evidence="3" key="2">
    <citation type="submission" date="2015-02" db="UniProtKB">
        <authorList>
            <consortium name="EnsemblMetazoa"/>
        </authorList>
    </citation>
    <scope>IDENTIFICATION</scope>
</reference>
<dbReference type="EnsemblMetazoa" id="SMAR008088-RA">
    <property type="protein sequence ID" value="SMAR008088-PA"/>
    <property type="gene ID" value="SMAR008088"/>
</dbReference>
<dbReference type="EMBL" id="JH431822">
    <property type="status" value="NOT_ANNOTATED_CDS"/>
    <property type="molecule type" value="Genomic_DNA"/>
</dbReference>
<reference evidence="4" key="1">
    <citation type="submission" date="2011-05" db="EMBL/GenBank/DDBJ databases">
        <authorList>
            <person name="Richards S.R."/>
            <person name="Qu J."/>
            <person name="Jiang H."/>
            <person name="Jhangiani S.N."/>
            <person name="Agravi P."/>
            <person name="Goodspeed R."/>
            <person name="Gross S."/>
            <person name="Mandapat C."/>
            <person name="Jackson L."/>
            <person name="Mathew T."/>
            <person name="Pu L."/>
            <person name="Thornton R."/>
            <person name="Saada N."/>
            <person name="Wilczek-Boney K.B."/>
            <person name="Lee S."/>
            <person name="Kovar C."/>
            <person name="Wu Y."/>
            <person name="Scherer S.E."/>
            <person name="Worley K.C."/>
            <person name="Muzny D.M."/>
            <person name="Gibbs R."/>
        </authorList>
    </citation>
    <scope>NUCLEOTIDE SEQUENCE</scope>
    <source>
        <strain evidence="4">Brora</strain>
    </source>
</reference>
<feature type="transmembrane region" description="Helical" evidence="2">
    <location>
        <begin position="401"/>
        <end position="423"/>
    </location>
</feature>
<accession>T1J3C4</accession>